<dbReference type="InterPro" id="IPR011006">
    <property type="entry name" value="CheY-like_superfamily"/>
</dbReference>
<dbReference type="PROSITE" id="PS50110">
    <property type="entry name" value="RESPONSE_REGULATORY"/>
    <property type="match status" value="1"/>
</dbReference>
<dbReference type="KEGG" id="plyc:GXP70_21925"/>
<feature type="region of interest" description="Disordered" evidence="9">
    <location>
        <begin position="227"/>
        <end position="250"/>
    </location>
</feature>
<dbReference type="Gene3D" id="3.40.50.2300">
    <property type="match status" value="1"/>
</dbReference>
<dbReference type="GO" id="GO:0005737">
    <property type="term" value="C:cytoplasm"/>
    <property type="evidence" value="ECO:0007669"/>
    <property type="project" value="UniProtKB-SubCell"/>
</dbReference>
<keyword evidence="13" id="KW-1185">Reference proteome</keyword>
<dbReference type="CDD" id="cd17536">
    <property type="entry name" value="REC_YesN-like"/>
    <property type="match status" value="1"/>
</dbReference>
<dbReference type="Gene3D" id="1.10.10.60">
    <property type="entry name" value="Homeodomain-like"/>
    <property type="match status" value="2"/>
</dbReference>
<evidence type="ECO:0000256" key="8">
    <source>
        <dbReference type="PROSITE-ProRule" id="PRU00169"/>
    </source>
</evidence>
<keyword evidence="7" id="KW-0804">Transcription</keyword>
<dbReference type="SMART" id="SM00448">
    <property type="entry name" value="REC"/>
    <property type="match status" value="1"/>
</dbReference>
<dbReference type="EMBL" id="CP048209">
    <property type="protein sequence ID" value="QHT62377.1"/>
    <property type="molecule type" value="Genomic_DNA"/>
</dbReference>
<dbReference type="GO" id="GO:0043565">
    <property type="term" value="F:sequence-specific DNA binding"/>
    <property type="evidence" value="ECO:0007669"/>
    <property type="project" value="InterPro"/>
</dbReference>
<dbReference type="InterPro" id="IPR009057">
    <property type="entry name" value="Homeodomain-like_sf"/>
</dbReference>
<evidence type="ECO:0000259" key="11">
    <source>
        <dbReference type="PROSITE" id="PS50110"/>
    </source>
</evidence>
<dbReference type="InterPro" id="IPR018060">
    <property type="entry name" value="HTH_AraC"/>
</dbReference>
<feature type="domain" description="Response regulatory" evidence="11">
    <location>
        <begin position="3"/>
        <end position="120"/>
    </location>
</feature>
<dbReference type="Proteomes" id="UP000476064">
    <property type="component" value="Chromosome"/>
</dbReference>
<evidence type="ECO:0000256" key="6">
    <source>
        <dbReference type="ARBA" id="ARBA00023125"/>
    </source>
</evidence>
<organism evidence="12 13">
    <name type="scientific">Paenibacillus lycopersici</name>
    <dbReference type="NCBI Taxonomy" id="2704462"/>
    <lineage>
        <taxon>Bacteria</taxon>
        <taxon>Bacillati</taxon>
        <taxon>Bacillota</taxon>
        <taxon>Bacilli</taxon>
        <taxon>Bacillales</taxon>
        <taxon>Paenibacillaceae</taxon>
        <taxon>Paenibacillus</taxon>
    </lineage>
</organism>
<dbReference type="AlphaFoldDB" id="A0A6C0G0J1"/>
<feature type="modified residue" description="4-aspartylphosphate" evidence="8">
    <location>
        <position position="55"/>
    </location>
</feature>
<dbReference type="PROSITE" id="PS01124">
    <property type="entry name" value="HTH_ARAC_FAMILY_2"/>
    <property type="match status" value="1"/>
</dbReference>
<dbReference type="InterPro" id="IPR001789">
    <property type="entry name" value="Sig_transdc_resp-reg_receiver"/>
</dbReference>
<name>A0A6C0G0J1_9BACL</name>
<feature type="compositionally biased region" description="Gly residues" evidence="9">
    <location>
        <begin position="238"/>
        <end position="250"/>
    </location>
</feature>
<dbReference type="InterPro" id="IPR051552">
    <property type="entry name" value="HptR"/>
</dbReference>
<dbReference type="SUPFAM" id="SSF52172">
    <property type="entry name" value="CheY-like"/>
    <property type="match status" value="1"/>
</dbReference>
<evidence type="ECO:0000256" key="5">
    <source>
        <dbReference type="ARBA" id="ARBA00023015"/>
    </source>
</evidence>
<proteinExistence type="predicted"/>
<protein>
    <submittedName>
        <fullName evidence="12">Response regulator</fullName>
    </submittedName>
</protein>
<evidence type="ECO:0000313" key="13">
    <source>
        <dbReference type="Proteomes" id="UP000476064"/>
    </source>
</evidence>
<reference evidence="12 13" key="1">
    <citation type="submission" date="2020-01" db="EMBL/GenBank/DDBJ databases">
        <title>Paenibacillus sp. nov., isolated from tomato rhizosphere.</title>
        <authorList>
            <person name="Weon H.-Y."/>
            <person name="Lee S.A."/>
        </authorList>
    </citation>
    <scope>NUCLEOTIDE SEQUENCE [LARGE SCALE GENOMIC DNA]</scope>
    <source>
        <strain evidence="12 13">12200R-189</strain>
    </source>
</reference>
<accession>A0A6C0G0J1</accession>
<dbReference type="GO" id="GO:0003700">
    <property type="term" value="F:DNA-binding transcription factor activity"/>
    <property type="evidence" value="ECO:0007669"/>
    <property type="project" value="InterPro"/>
</dbReference>
<dbReference type="PANTHER" id="PTHR42713">
    <property type="entry name" value="HISTIDINE KINASE-RELATED"/>
    <property type="match status" value="1"/>
</dbReference>
<evidence type="ECO:0000256" key="4">
    <source>
        <dbReference type="ARBA" id="ARBA00023012"/>
    </source>
</evidence>
<evidence type="ECO:0000256" key="9">
    <source>
        <dbReference type="SAM" id="MobiDB-lite"/>
    </source>
</evidence>
<dbReference type="RefSeq" id="WP_162358810.1">
    <property type="nucleotide sequence ID" value="NZ_CP048209.1"/>
</dbReference>
<dbReference type="GO" id="GO:0000160">
    <property type="term" value="P:phosphorelay signal transduction system"/>
    <property type="evidence" value="ECO:0007669"/>
    <property type="project" value="UniProtKB-KW"/>
</dbReference>
<gene>
    <name evidence="12" type="ORF">GXP70_21925</name>
</gene>
<comment type="subcellular location">
    <subcellularLocation>
        <location evidence="1">Cytoplasm</location>
    </subcellularLocation>
</comment>
<dbReference type="SUPFAM" id="SSF46689">
    <property type="entry name" value="Homeodomain-like"/>
    <property type="match status" value="2"/>
</dbReference>
<evidence type="ECO:0000259" key="10">
    <source>
        <dbReference type="PROSITE" id="PS01124"/>
    </source>
</evidence>
<dbReference type="Pfam" id="PF12833">
    <property type="entry name" value="HTH_18"/>
    <property type="match status" value="1"/>
</dbReference>
<dbReference type="PANTHER" id="PTHR42713:SF3">
    <property type="entry name" value="TRANSCRIPTIONAL REGULATORY PROTEIN HPTR"/>
    <property type="match status" value="1"/>
</dbReference>
<keyword evidence="4" id="KW-0902">Two-component regulatory system</keyword>
<dbReference type="InterPro" id="IPR018062">
    <property type="entry name" value="HTH_AraC-typ_CS"/>
</dbReference>
<sequence length="573" mass="60025">MHTLVIVDDEPAIREGMPSLIDWEDFGFRIAGTARNGEEGLRLHEELAPDLMLIDIRMPRKNGLELLEDIRRSDSRCRVLILSGHADFAYAQQAIRFGIEGYMLKPVNEEELEDYARRIAESLDAEKSASGGGLPVREEALAELLAGAAGDASDIAALVVRDADPADGAIACRMLLAEPAEDGDAPLGERVFRERLAAAAERAGAGVVVDAKPGVAWLLPESALAPPDGAAGESAAQAGGGSRAAGKACGGGATPPPGAAGLHGAAGECLAARLLAEAACGAERYTAAAGPCATDAAAVRASLASARELMRHRFLLEPGRVHAGPPALLGQPAGAASAAAGAEPAPSGGAAGAAAAEPDLAGLALRLSRVIDAGNEAGISAFLEEAASSIAAFNSSRAYVTASIAQLLTHALAELETLHDSFSAQEHNNLIATAYKQPNLPALMKELDGALRELPGRLGISGTQPALRRMTDYIERHYDEPLRLETLAEMFNYNSGYLGKLFKNHTGDSFNTYLDRVRIARAIELLSEGVKVRQAAEKVGYANVDYFHAKFKKYTGQSPSAYKKAEGQPVERG</sequence>
<dbReference type="PROSITE" id="PS00041">
    <property type="entry name" value="HTH_ARAC_FAMILY_1"/>
    <property type="match status" value="1"/>
</dbReference>
<evidence type="ECO:0000313" key="12">
    <source>
        <dbReference type="EMBL" id="QHT62377.1"/>
    </source>
</evidence>
<keyword evidence="6" id="KW-0238">DNA-binding</keyword>
<dbReference type="Pfam" id="PF00072">
    <property type="entry name" value="Response_reg"/>
    <property type="match status" value="1"/>
</dbReference>
<keyword evidence="5" id="KW-0805">Transcription regulation</keyword>
<keyword evidence="3 8" id="KW-0597">Phosphoprotein</keyword>
<feature type="domain" description="HTH araC/xylS-type" evidence="10">
    <location>
        <begin position="468"/>
        <end position="565"/>
    </location>
</feature>
<evidence type="ECO:0000256" key="1">
    <source>
        <dbReference type="ARBA" id="ARBA00004496"/>
    </source>
</evidence>
<evidence type="ECO:0000256" key="3">
    <source>
        <dbReference type="ARBA" id="ARBA00022553"/>
    </source>
</evidence>
<evidence type="ECO:0000256" key="7">
    <source>
        <dbReference type="ARBA" id="ARBA00023163"/>
    </source>
</evidence>
<evidence type="ECO:0000256" key="2">
    <source>
        <dbReference type="ARBA" id="ARBA00022490"/>
    </source>
</evidence>
<dbReference type="SMART" id="SM00342">
    <property type="entry name" value="HTH_ARAC"/>
    <property type="match status" value="1"/>
</dbReference>
<keyword evidence="2" id="KW-0963">Cytoplasm</keyword>